<protein>
    <submittedName>
        <fullName evidence="2">Uncharacterized protein</fullName>
    </submittedName>
</protein>
<dbReference type="EMBL" id="AP026803">
    <property type="protein sequence ID" value="BDR61157.1"/>
    <property type="molecule type" value="Genomic_DNA"/>
</dbReference>
<evidence type="ECO:0000256" key="1">
    <source>
        <dbReference type="SAM" id="MobiDB-lite"/>
    </source>
</evidence>
<feature type="compositionally biased region" description="Low complexity" evidence="1">
    <location>
        <begin position="20"/>
        <end position="32"/>
    </location>
</feature>
<feature type="compositionally biased region" description="Basic and acidic residues" evidence="1">
    <location>
        <begin position="7"/>
        <end position="19"/>
    </location>
</feature>
<sequence>MVNNEATKTDKAGSDKKQAATETLVNQTQTTTDATLPDTLGFVSDTDYQSKAALERD</sequence>
<reference evidence="2 3" key="1">
    <citation type="journal article" date="2023" name="Microbiol. Spectr.">
        <title>Symbiosis of Carpenter Bees with Uncharacterized Lactic Acid Bacteria Showing NAD Auxotrophy.</title>
        <authorList>
            <person name="Kawasaki S."/>
            <person name="Ozawa K."/>
            <person name="Mori T."/>
            <person name="Yamamoto A."/>
            <person name="Ito M."/>
            <person name="Ohkuma M."/>
            <person name="Sakamoto M."/>
            <person name="Matsutani M."/>
        </authorList>
    </citation>
    <scope>NUCLEOTIDE SEQUENCE [LARGE SCALE GENOMIC DNA]</scope>
    <source>
        <strain evidence="2 3">Kim32-2</strain>
    </source>
</reference>
<dbReference type="RefSeq" id="WP_317637383.1">
    <property type="nucleotide sequence ID" value="NZ_AP026803.1"/>
</dbReference>
<name>A0ABM8BIN4_9LACO</name>
<organism evidence="2 3">
    <name type="scientific">Lactobacillus xylocopicola</name>
    <dbReference type="NCBI Taxonomy" id="2976676"/>
    <lineage>
        <taxon>Bacteria</taxon>
        <taxon>Bacillati</taxon>
        <taxon>Bacillota</taxon>
        <taxon>Bacilli</taxon>
        <taxon>Lactobacillales</taxon>
        <taxon>Lactobacillaceae</taxon>
        <taxon>Lactobacillus</taxon>
    </lineage>
</organism>
<proteinExistence type="predicted"/>
<evidence type="ECO:0000313" key="2">
    <source>
        <dbReference type="EMBL" id="BDR61157.1"/>
    </source>
</evidence>
<keyword evidence="3" id="KW-1185">Reference proteome</keyword>
<accession>A0ABM8BIN4</accession>
<dbReference type="Proteomes" id="UP001321741">
    <property type="component" value="Chromosome"/>
</dbReference>
<feature type="region of interest" description="Disordered" evidence="1">
    <location>
        <begin position="1"/>
        <end position="32"/>
    </location>
</feature>
<gene>
    <name evidence="2" type="ORF">KIM322_14180</name>
</gene>
<evidence type="ECO:0000313" key="3">
    <source>
        <dbReference type="Proteomes" id="UP001321741"/>
    </source>
</evidence>